<dbReference type="AlphaFoldDB" id="A0A6A3BZ40"/>
<dbReference type="Proteomes" id="UP000436088">
    <property type="component" value="Unassembled WGS sequence"/>
</dbReference>
<name>A0A6A3BZ40_HIBSY</name>
<dbReference type="InterPro" id="IPR044730">
    <property type="entry name" value="RNase_H-like_dom_plant"/>
</dbReference>
<accession>A0A6A3BZ40</accession>
<keyword evidence="3" id="KW-1185">Reference proteome</keyword>
<evidence type="ECO:0000313" key="3">
    <source>
        <dbReference type="Proteomes" id="UP000436088"/>
    </source>
</evidence>
<sequence length="294" mass="32923">MRLSCGSHIETVIHVLRDSVQARQLWDRVLLPSLSSRIFTWNLRDWFLNNLKQVIILNNEAFSWSSLFISIVWQLWKQRNDLVFSDLTQPTDALLRRCIVWAKYYANYMPKPCKPRLIQQTAVLWGKPPAGWMCLNTDGAVSLSTGRGSIGGAIRDSHGVWMVGFSKNIGISSILQAELLGIYIGLTIAQSSGFTKIIVQSDSTWAIKILDDINAIRSHIPLVQAIAGLRMCAWELRFQWVPRCSNYVADRLAKFAPACHFYLVQYASPPLGIMDLLAIDSIATSTGAATPALD</sequence>
<dbReference type="PANTHER" id="PTHR47723:SF19">
    <property type="entry name" value="POLYNUCLEOTIDYL TRANSFERASE, RIBONUCLEASE H-LIKE SUPERFAMILY PROTEIN"/>
    <property type="match status" value="1"/>
</dbReference>
<dbReference type="SUPFAM" id="SSF53098">
    <property type="entry name" value="Ribonuclease H-like"/>
    <property type="match status" value="1"/>
</dbReference>
<dbReference type="InterPro" id="IPR002156">
    <property type="entry name" value="RNaseH_domain"/>
</dbReference>
<dbReference type="InterPro" id="IPR012337">
    <property type="entry name" value="RNaseH-like_sf"/>
</dbReference>
<dbReference type="CDD" id="cd06222">
    <property type="entry name" value="RNase_H_like"/>
    <property type="match status" value="1"/>
</dbReference>
<proteinExistence type="predicted"/>
<dbReference type="InterPro" id="IPR053151">
    <property type="entry name" value="RNase_H-like"/>
</dbReference>
<gene>
    <name evidence="2" type="ORF">F3Y22_tig00014862pilonHSYRG00016</name>
</gene>
<evidence type="ECO:0000259" key="1">
    <source>
        <dbReference type="PROSITE" id="PS50879"/>
    </source>
</evidence>
<dbReference type="EMBL" id="VEPZ02000587">
    <property type="protein sequence ID" value="KAE8721874.1"/>
    <property type="molecule type" value="Genomic_DNA"/>
</dbReference>
<evidence type="ECO:0000313" key="2">
    <source>
        <dbReference type="EMBL" id="KAE8721874.1"/>
    </source>
</evidence>
<dbReference type="InterPro" id="IPR036397">
    <property type="entry name" value="RNaseH_sf"/>
</dbReference>
<reference evidence="2" key="1">
    <citation type="submission" date="2019-09" db="EMBL/GenBank/DDBJ databases">
        <title>Draft genome information of white flower Hibiscus syriacus.</title>
        <authorList>
            <person name="Kim Y.-M."/>
        </authorList>
    </citation>
    <scope>NUCLEOTIDE SEQUENCE [LARGE SCALE GENOMIC DNA]</scope>
    <source>
        <strain evidence="2">YM2019G1</strain>
    </source>
</reference>
<dbReference type="GO" id="GO:0004523">
    <property type="term" value="F:RNA-DNA hybrid ribonuclease activity"/>
    <property type="evidence" value="ECO:0007669"/>
    <property type="project" value="InterPro"/>
</dbReference>
<dbReference type="PROSITE" id="PS50879">
    <property type="entry name" value="RNASE_H_1"/>
    <property type="match status" value="1"/>
</dbReference>
<dbReference type="Gene3D" id="3.30.420.10">
    <property type="entry name" value="Ribonuclease H-like superfamily/Ribonuclease H"/>
    <property type="match status" value="1"/>
</dbReference>
<dbReference type="PANTHER" id="PTHR47723">
    <property type="entry name" value="OS05G0353850 PROTEIN"/>
    <property type="match status" value="1"/>
</dbReference>
<dbReference type="Pfam" id="PF13456">
    <property type="entry name" value="RVT_3"/>
    <property type="match status" value="1"/>
</dbReference>
<comment type="caution">
    <text evidence="2">The sequence shown here is derived from an EMBL/GenBank/DDBJ whole genome shotgun (WGS) entry which is preliminary data.</text>
</comment>
<feature type="domain" description="RNase H type-1" evidence="1">
    <location>
        <begin position="129"/>
        <end position="258"/>
    </location>
</feature>
<protein>
    <recommendedName>
        <fullName evidence="1">RNase H type-1 domain-containing protein</fullName>
    </recommendedName>
</protein>
<dbReference type="GO" id="GO:0003676">
    <property type="term" value="F:nucleic acid binding"/>
    <property type="evidence" value="ECO:0007669"/>
    <property type="project" value="InterPro"/>
</dbReference>
<organism evidence="2 3">
    <name type="scientific">Hibiscus syriacus</name>
    <name type="common">Rose of Sharon</name>
    <dbReference type="NCBI Taxonomy" id="106335"/>
    <lineage>
        <taxon>Eukaryota</taxon>
        <taxon>Viridiplantae</taxon>
        <taxon>Streptophyta</taxon>
        <taxon>Embryophyta</taxon>
        <taxon>Tracheophyta</taxon>
        <taxon>Spermatophyta</taxon>
        <taxon>Magnoliopsida</taxon>
        <taxon>eudicotyledons</taxon>
        <taxon>Gunneridae</taxon>
        <taxon>Pentapetalae</taxon>
        <taxon>rosids</taxon>
        <taxon>malvids</taxon>
        <taxon>Malvales</taxon>
        <taxon>Malvaceae</taxon>
        <taxon>Malvoideae</taxon>
        <taxon>Hibiscus</taxon>
    </lineage>
</organism>